<dbReference type="Proteomes" id="UP000018144">
    <property type="component" value="Unassembled WGS sequence"/>
</dbReference>
<feature type="region of interest" description="Disordered" evidence="1">
    <location>
        <begin position="39"/>
        <end position="64"/>
    </location>
</feature>
<proteinExistence type="predicted"/>
<evidence type="ECO:0000313" key="2">
    <source>
        <dbReference type="EMBL" id="CCX08243.1"/>
    </source>
</evidence>
<organism evidence="2 3">
    <name type="scientific">Pyronema omphalodes (strain CBS 100304)</name>
    <name type="common">Pyronema confluens</name>
    <dbReference type="NCBI Taxonomy" id="1076935"/>
    <lineage>
        <taxon>Eukaryota</taxon>
        <taxon>Fungi</taxon>
        <taxon>Dikarya</taxon>
        <taxon>Ascomycota</taxon>
        <taxon>Pezizomycotina</taxon>
        <taxon>Pezizomycetes</taxon>
        <taxon>Pezizales</taxon>
        <taxon>Pyronemataceae</taxon>
        <taxon>Pyronema</taxon>
    </lineage>
</organism>
<evidence type="ECO:0000256" key="1">
    <source>
        <dbReference type="SAM" id="MobiDB-lite"/>
    </source>
</evidence>
<sequence length="64" mass="6979">MKYKSAGEAMSIGLCRKQLSRIREGLSKSARDVLVCSRSNSTSDASQSDMYSNHNRLTSVHTAG</sequence>
<accession>U4L0H5</accession>
<dbReference type="EMBL" id="HF935402">
    <property type="protein sequence ID" value="CCX08243.1"/>
    <property type="molecule type" value="Genomic_DNA"/>
</dbReference>
<evidence type="ECO:0000313" key="3">
    <source>
        <dbReference type="Proteomes" id="UP000018144"/>
    </source>
</evidence>
<dbReference type="AlphaFoldDB" id="U4L0H5"/>
<keyword evidence="3" id="KW-1185">Reference proteome</keyword>
<name>U4L0H5_PYROM</name>
<gene>
    <name evidence="2" type="ORF">PCON_07836</name>
</gene>
<protein>
    <submittedName>
        <fullName evidence="2">Uncharacterized protein</fullName>
    </submittedName>
</protein>
<reference evidence="2 3" key="1">
    <citation type="journal article" date="2013" name="PLoS Genet.">
        <title>The genome and development-dependent transcriptomes of Pyronema confluens: a window into fungal evolution.</title>
        <authorList>
            <person name="Traeger S."/>
            <person name="Altegoer F."/>
            <person name="Freitag M."/>
            <person name="Gabaldon T."/>
            <person name="Kempken F."/>
            <person name="Kumar A."/>
            <person name="Marcet-Houben M."/>
            <person name="Poggeler S."/>
            <person name="Stajich J.E."/>
            <person name="Nowrousian M."/>
        </authorList>
    </citation>
    <scope>NUCLEOTIDE SEQUENCE [LARGE SCALE GENOMIC DNA]</scope>
    <source>
        <strain evidence="3">CBS 100304</strain>
        <tissue evidence="2">Vegetative mycelium</tissue>
    </source>
</reference>